<dbReference type="RefSeq" id="YP_009274713.1">
    <property type="nucleotide sequence ID" value="NC_030920.1"/>
</dbReference>
<evidence type="ECO:0000313" key="1">
    <source>
        <dbReference type="EMBL" id="AMB18817.1"/>
    </source>
</evidence>
<name>A0A109Z8I1_9CAUD</name>
<organism evidence="2 3">
    <name type="scientific">Bacillus phage Eldridge</name>
    <dbReference type="NCBI Taxonomy" id="1776293"/>
    <lineage>
        <taxon>Viruses</taxon>
        <taxon>Duplodnaviria</taxon>
        <taxon>Heunggongvirae</taxon>
        <taxon>Uroviricota</taxon>
        <taxon>Caudoviricetes</taxon>
        <taxon>Herelleviridae</taxon>
        <taxon>Bastillevirinae</taxon>
        <taxon>Eldridgevirus</taxon>
        <taxon>Eldridgevirus eldridge</taxon>
    </lineage>
</organism>
<dbReference type="KEGG" id="vg:28801669"/>
<reference evidence="2 3" key="1">
    <citation type="journal article" date="2016" name="Genome Announc.">
        <title>Complete Genome Sequence of Bacillus megaterium Bacteriophage Eldridge.</title>
        <authorList>
            <person name="Reveille A.M."/>
            <person name="Eldridge K.A."/>
            <person name="Temple L.M."/>
        </authorList>
    </citation>
    <scope>NUCLEOTIDE SEQUENCE [LARGE SCALE GENOMIC DNA]</scope>
</reference>
<dbReference type="GeneID" id="28801669"/>
<sequence length="162" mass="19382">MIKTNGWVKLESEHGYEVSLKSFMVEGKMQTVVIDNFSVTPFTIQPYDMNEIEINWDNIYCNTYILFNTYEVRDLQYFLSAEDFQEVYDFMLNDLEYIQEYKLTSEDGEVSIIDEYTLRHQANYYLNNSDDVELLQQDTNFFDCPIEDVIEFVNRIDEVEEI</sequence>
<dbReference type="EMBL" id="KU253712">
    <property type="protein sequence ID" value="AMB18820.1"/>
    <property type="molecule type" value="Genomic_DNA"/>
</dbReference>
<evidence type="ECO:0000313" key="2">
    <source>
        <dbReference type="EMBL" id="AMB18820.1"/>
    </source>
</evidence>
<dbReference type="GeneID" id="28801899"/>
<dbReference type="RefSeq" id="YP_009274943.1">
    <property type="nucleotide sequence ID" value="NC_030920.1"/>
</dbReference>
<proteinExistence type="predicted"/>
<gene>
    <name evidence="1" type="ORF">Eldridge_0239</name>
    <name evidence="2" type="ORF">Eldridge_06</name>
</gene>
<keyword evidence="3" id="KW-1185">Reference proteome</keyword>
<dbReference type="KEGG" id="vg:28801899"/>
<accession>A0A109Z8I1</accession>
<dbReference type="EMBL" id="KU253712">
    <property type="protein sequence ID" value="AMB18817.1"/>
    <property type="molecule type" value="Genomic_DNA"/>
</dbReference>
<protein>
    <submittedName>
        <fullName evidence="2">Uncharacterized protein</fullName>
    </submittedName>
</protein>
<evidence type="ECO:0000313" key="3">
    <source>
        <dbReference type="Proteomes" id="UP000204502"/>
    </source>
</evidence>
<dbReference type="Proteomes" id="UP000204502">
    <property type="component" value="Segment"/>
</dbReference>